<comment type="caution">
    <text evidence="1">The sequence shown here is derived from an EMBL/GenBank/DDBJ whole genome shotgun (WGS) entry which is preliminary data.</text>
</comment>
<evidence type="ECO:0000313" key="2">
    <source>
        <dbReference type="Proteomes" id="UP000324800"/>
    </source>
</evidence>
<dbReference type="AlphaFoldDB" id="A0A5J4V476"/>
<gene>
    <name evidence="1" type="ORF">EZS28_027140</name>
</gene>
<evidence type="ECO:0000313" key="1">
    <source>
        <dbReference type="EMBL" id="KAA6377333.1"/>
    </source>
</evidence>
<dbReference type="EMBL" id="SNRW01009901">
    <property type="protein sequence ID" value="KAA6377333.1"/>
    <property type="molecule type" value="Genomic_DNA"/>
</dbReference>
<protein>
    <submittedName>
        <fullName evidence="1">Uncharacterized protein</fullName>
    </submittedName>
</protein>
<reference evidence="1 2" key="1">
    <citation type="submission" date="2019-03" db="EMBL/GenBank/DDBJ databases">
        <title>Single cell metagenomics reveals metabolic interactions within the superorganism composed of flagellate Streblomastix strix and complex community of Bacteroidetes bacteria on its surface.</title>
        <authorList>
            <person name="Treitli S.C."/>
            <person name="Kolisko M."/>
            <person name="Husnik F."/>
            <person name="Keeling P."/>
            <person name="Hampl V."/>
        </authorList>
    </citation>
    <scope>NUCLEOTIDE SEQUENCE [LARGE SCALE GENOMIC DNA]</scope>
    <source>
        <strain evidence="1">ST1C</strain>
    </source>
</reference>
<name>A0A5J4V476_9EUKA</name>
<accession>A0A5J4V476</accession>
<sequence>MEVPSEYNIIGGLLGLGPDILLEILSELRLIPNAVQFLGVCNKTHQLMNHQRFMKIMETLSYPIAIINKVPVYVEFVDVDGVQKKINMKEYSNCTISLVQVLDNGIWTLEAMFQNTKGCPAIGIVRDSYDIPAKAYFAYQPHTYHIAAFCGKDHNYPVYYKGNGTKGNAGFYDNQILRLEFDSFKGTLILFIDNVQQPVYFSGIKEKVRFVIYMYYEGGTCTIRSLKKLNTPTSKHLDNEQTIEW</sequence>
<organism evidence="1 2">
    <name type="scientific">Streblomastix strix</name>
    <dbReference type="NCBI Taxonomy" id="222440"/>
    <lineage>
        <taxon>Eukaryota</taxon>
        <taxon>Metamonada</taxon>
        <taxon>Preaxostyla</taxon>
        <taxon>Oxymonadida</taxon>
        <taxon>Streblomastigidae</taxon>
        <taxon>Streblomastix</taxon>
    </lineage>
</organism>
<proteinExistence type="predicted"/>
<dbReference type="Proteomes" id="UP000324800">
    <property type="component" value="Unassembled WGS sequence"/>
</dbReference>